<keyword evidence="2" id="KW-0436">Ligase</keyword>
<dbReference type="SUPFAM" id="SSF50249">
    <property type="entry name" value="Nucleic acid-binding proteins"/>
    <property type="match status" value="1"/>
</dbReference>
<dbReference type="CDD" id="cd04865">
    <property type="entry name" value="LigD_Pol_like_2"/>
    <property type="match status" value="1"/>
</dbReference>
<dbReference type="CDD" id="cd07905">
    <property type="entry name" value="Adenylation_DNA_ligase_LigC"/>
    <property type="match status" value="1"/>
</dbReference>
<evidence type="ECO:0000313" key="8">
    <source>
        <dbReference type="EMBL" id="GAA1980266.1"/>
    </source>
</evidence>
<feature type="region of interest" description="Disordered" evidence="6">
    <location>
        <begin position="1"/>
        <end position="25"/>
    </location>
</feature>
<comment type="similarity">
    <text evidence="4">In the C-terminal section; belongs to the ATP-dependent DNA ligase family.</text>
</comment>
<evidence type="ECO:0000259" key="7">
    <source>
        <dbReference type="PROSITE" id="PS50160"/>
    </source>
</evidence>
<accession>A0ABN2S4J2</accession>
<feature type="region of interest" description="Disordered" evidence="6">
    <location>
        <begin position="325"/>
        <end position="365"/>
    </location>
</feature>
<dbReference type="EMBL" id="BAAAPU010000007">
    <property type="protein sequence ID" value="GAA1980266.1"/>
    <property type="molecule type" value="Genomic_DNA"/>
</dbReference>
<dbReference type="NCBIfam" id="NF006078">
    <property type="entry name" value="PRK08224.1"/>
    <property type="match status" value="1"/>
</dbReference>
<comment type="caution">
    <text evidence="8">The sequence shown here is derived from an EMBL/GenBank/DDBJ whole genome shotgun (WGS) entry which is preliminary data.</text>
</comment>
<dbReference type="Pfam" id="PF01068">
    <property type="entry name" value="DNA_ligase_A_M"/>
    <property type="match status" value="1"/>
</dbReference>
<proteinExistence type="inferred from homology"/>
<dbReference type="Proteomes" id="UP001500013">
    <property type="component" value="Unassembled WGS sequence"/>
</dbReference>
<evidence type="ECO:0000256" key="4">
    <source>
        <dbReference type="ARBA" id="ARBA00049981"/>
    </source>
</evidence>
<dbReference type="InterPro" id="IPR044117">
    <property type="entry name" value="OBF_LigC-like"/>
</dbReference>
<dbReference type="PANTHER" id="PTHR42705">
    <property type="entry name" value="BIFUNCTIONAL NON-HOMOLOGOUS END JOINING PROTEIN LIGD"/>
    <property type="match status" value="1"/>
</dbReference>
<evidence type="ECO:0000256" key="6">
    <source>
        <dbReference type="SAM" id="MobiDB-lite"/>
    </source>
</evidence>
<keyword evidence="9" id="KW-1185">Reference proteome</keyword>
<evidence type="ECO:0000256" key="5">
    <source>
        <dbReference type="ARBA" id="ARBA00049990"/>
    </source>
</evidence>
<feature type="domain" description="ATP-dependent DNA ligase family profile" evidence="7">
    <location>
        <begin position="480"/>
        <end position="623"/>
    </location>
</feature>
<reference evidence="8 9" key="1">
    <citation type="journal article" date="2019" name="Int. J. Syst. Evol. Microbiol.">
        <title>The Global Catalogue of Microorganisms (GCM) 10K type strain sequencing project: providing services to taxonomists for standard genome sequencing and annotation.</title>
        <authorList>
            <consortium name="The Broad Institute Genomics Platform"/>
            <consortium name="The Broad Institute Genome Sequencing Center for Infectious Disease"/>
            <person name="Wu L."/>
            <person name="Ma J."/>
        </authorList>
    </citation>
    <scope>NUCLEOTIDE SEQUENCE [LARGE SCALE GENOMIC DNA]</scope>
    <source>
        <strain evidence="8 9">JCM 15628</strain>
    </source>
</reference>
<comment type="catalytic activity">
    <reaction evidence="3">
        <text>ATP + (deoxyribonucleotide)n-3'-hydroxyl + 5'-phospho-(deoxyribonucleotide)m = (deoxyribonucleotide)n+m + AMP + diphosphate.</text>
        <dbReference type="EC" id="6.5.1.1"/>
    </reaction>
</comment>
<dbReference type="PANTHER" id="PTHR42705:SF3">
    <property type="entry name" value="ATP-DEPENDENT DNA LIGASE"/>
    <property type="match status" value="1"/>
</dbReference>
<comment type="similarity">
    <text evidence="5">In the N-terminal section; belongs to the LigD polymerase family.</text>
</comment>
<dbReference type="NCBIfam" id="TIGR02778">
    <property type="entry name" value="ligD_pol"/>
    <property type="match status" value="1"/>
</dbReference>
<dbReference type="Gene3D" id="3.90.920.10">
    <property type="entry name" value="DNA primase, PRIM domain"/>
    <property type="match status" value="1"/>
</dbReference>
<dbReference type="Pfam" id="PF21686">
    <property type="entry name" value="LigD_Prim-Pol"/>
    <property type="match status" value="1"/>
</dbReference>
<feature type="compositionally biased region" description="Basic and acidic residues" evidence="6">
    <location>
        <begin position="349"/>
        <end position="365"/>
    </location>
</feature>
<dbReference type="CDD" id="cd07970">
    <property type="entry name" value="OBF_DNA_ligase_LigC"/>
    <property type="match status" value="1"/>
</dbReference>
<organism evidence="8 9">
    <name type="scientific">Terrabacter lapilli</name>
    <dbReference type="NCBI Taxonomy" id="436231"/>
    <lineage>
        <taxon>Bacteria</taxon>
        <taxon>Bacillati</taxon>
        <taxon>Actinomycetota</taxon>
        <taxon>Actinomycetes</taxon>
        <taxon>Micrococcales</taxon>
        <taxon>Intrasporangiaceae</taxon>
        <taxon>Terrabacter</taxon>
    </lineage>
</organism>
<dbReference type="InterPro" id="IPR044119">
    <property type="entry name" value="Adenylation_LigC-like"/>
</dbReference>
<dbReference type="Pfam" id="PF04679">
    <property type="entry name" value="DNA_ligase_A_C"/>
    <property type="match status" value="1"/>
</dbReference>
<dbReference type="InterPro" id="IPR012309">
    <property type="entry name" value="DNA_ligase_ATP-dep_C"/>
</dbReference>
<dbReference type="InterPro" id="IPR052171">
    <property type="entry name" value="NHEJ_LigD"/>
</dbReference>
<dbReference type="InterPro" id="IPR014145">
    <property type="entry name" value="LigD_pol_dom"/>
</dbReference>
<evidence type="ECO:0000256" key="2">
    <source>
        <dbReference type="ARBA" id="ARBA00022598"/>
    </source>
</evidence>
<gene>
    <name evidence="8" type="ORF">GCM10009817_21300</name>
</gene>
<dbReference type="Gene3D" id="2.40.50.140">
    <property type="entry name" value="Nucleic acid-binding proteins"/>
    <property type="match status" value="1"/>
</dbReference>
<dbReference type="InterPro" id="IPR012310">
    <property type="entry name" value="DNA_ligase_ATP-dep_cent"/>
</dbReference>
<feature type="compositionally biased region" description="Low complexity" evidence="6">
    <location>
        <begin position="1"/>
        <end position="17"/>
    </location>
</feature>
<dbReference type="SUPFAM" id="SSF56091">
    <property type="entry name" value="DNA ligase/mRNA capping enzyme, catalytic domain"/>
    <property type="match status" value="1"/>
</dbReference>
<dbReference type="InterPro" id="IPR012340">
    <property type="entry name" value="NA-bd_OB-fold"/>
</dbReference>
<dbReference type="Gene3D" id="3.30.470.30">
    <property type="entry name" value="DNA ligase/mRNA capping enzyme"/>
    <property type="match status" value="1"/>
</dbReference>
<evidence type="ECO:0000256" key="3">
    <source>
        <dbReference type="ARBA" id="ARBA00034003"/>
    </source>
</evidence>
<sequence>MSAKPAVVAAPSPSSPSGEREVRVSSPDRVMWPAAGMADGRPVTKLDLAEYLVAVTDPLLRALGDRPVTLQRFPEGIDGEEFFSKNPPKGVPEWTHTVMCTYPSGRRHPQLVVDEVADAVWAAQMNTVTFHPWPVRTADVDRPDELRIDLDPQPGRGFADAVEAAVALREVMAEIGLTAWAKTSGNRGVHVYARIAPTHEFLDVRHGVIGIARELERRLPDLVTTSWWKEERGEKVFVDFNQACRDRTIASAYSPRPLPGAPVSTPVTWDELGSVDPKQLTVRTVPGLLADRGDAWAGIDDAVGDVAAAIALWDRDVSERGLGELNFPPDYPKMPGEPPRVQPSKRRQDKTDGDYMAPKAERDAEHRTTWGMPVVPPVSPMLAKPVKDFGAVKGEVLYEPKWDGFRSIIFRSGDLVEIGSRNEKPMTRYFPEVVEAVKANFPDRCVIDGEIIVVSPDSGDRLDFDLLQQRIHPAASRVKKLAAETRASFVAFDLLALGDESYLDRPFAERRAALEKALAGAEAPIHLTAATADRDVARGWFTQFEGAGLDGVIAKPVDIAYEPDKRLMFKIKHERTADCVVAGYRPHKNDAEAIGSLLLGLYGEDGRLASVGVIGALPMARRRQLFTELQPLVAEWDEHPWNWGAPSEEEGGVRTPRSSEFSRWNNQKDLSFVPLRPERVVEVRYDHMEGTRFRHTAQFVRWREDRTPESCTFEQLEEPVSYDLADVLSAGSD</sequence>
<dbReference type="PROSITE" id="PS50160">
    <property type="entry name" value="DNA_LIGASE_A3"/>
    <property type="match status" value="1"/>
</dbReference>
<evidence type="ECO:0000256" key="1">
    <source>
        <dbReference type="ARBA" id="ARBA00012727"/>
    </source>
</evidence>
<dbReference type="EC" id="6.5.1.1" evidence="1"/>
<name>A0ABN2S4J2_9MICO</name>
<protein>
    <recommendedName>
        <fullName evidence="1">DNA ligase (ATP)</fullName>
        <ecNumber evidence="1">6.5.1.1</ecNumber>
    </recommendedName>
</protein>
<evidence type="ECO:0000313" key="9">
    <source>
        <dbReference type="Proteomes" id="UP001500013"/>
    </source>
</evidence>
<dbReference type="RefSeq" id="WP_344061707.1">
    <property type="nucleotide sequence ID" value="NZ_BAAAPU010000007.1"/>
</dbReference>
<feature type="compositionally biased region" description="Pro residues" evidence="6">
    <location>
        <begin position="329"/>
        <end position="341"/>
    </location>
</feature>